<dbReference type="GO" id="GO:0008483">
    <property type="term" value="F:transaminase activity"/>
    <property type="evidence" value="ECO:0007669"/>
    <property type="project" value="UniProtKB-KW"/>
</dbReference>
<dbReference type="Pfam" id="PF00392">
    <property type="entry name" value="GntR"/>
    <property type="match status" value="1"/>
</dbReference>
<dbReference type="InterPro" id="IPR051446">
    <property type="entry name" value="HTH_trans_reg/aminotransferase"/>
</dbReference>
<gene>
    <name evidence="7" type="ORF">EAH88_18325</name>
</gene>
<evidence type="ECO:0000313" key="8">
    <source>
        <dbReference type="Proteomes" id="UP000319486"/>
    </source>
</evidence>
<dbReference type="OrthoDB" id="9808770at2"/>
<dbReference type="PANTHER" id="PTHR46577:SF1">
    <property type="entry name" value="HTH-TYPE TRANSCRIPTIONAL REGULATORY PROTEIN GABR"/>
    <property type="match status" value="1"/>
</dbReference>
<keyword evidence="2" id="KW-0663">Pyridoxal phosphate</keyword>
<name>A0A502BUU7_9GAMM</name>
<proteinExistence type="inferred from homology"/>
<comment type="caution">
    <text evidence="7">The sequence shown here is derived from an EMBL/GenBank/DDBJ whole genome shotgun (WGS) entry which is preliminary data.</text>
</comment>
<dbReference type="InterPro" id="IPR015424">
    <property type="entry name" value="PyrdxlP-dep_Trfase"/>
</dbReference>
<dbReference type="PROSITE" id="PS50949">
    <property type="entry name" value="HTH_GNTR"/>
    <property type="match status" value="1"/>
</dbReference>
<dbReference type="SUPFAM" id="SSF53383">
    <property type="entry name" value="PLP-dependent transferases"/>
    <property type="match status" value="1"/>
</dbReference>
<dbReference type="Gene3D" id="1.10.10.10">
    <property type="entry name" value="Winged helix-like DNA-binding domain superfamily/Winged helix DNA-binding domain"/>
    <property type="match status" value="1"/>
</dbReference>
<evidence type="ECO:0000259" key="6">
    <source>
        <dbReference type="PROSITE" id="PS50949"/>
    </source>
</evidence>
<keyword evidence="8" id="KW-1185">Reference proteome</keyword>
<dbReference type="InterPro" id="IPR015421">
    <property type="entry name" value="PyrdxlP-dep_Trfase_major"/>
</dbReference>
<keyword evidence="7" id="KW-0808">Transferase</keyword>
<accession>A0A502BUU7</accession>
<dbReference type="InterPro" id="IPR036390">
    <property type="entry name" value="WH_DNA-bd_sf"/>
</dbReference>
<evidence type="ECO:0000313" key="7">
    <source>
        <dbReference type="EMBL" id="TPG04303.1"/>
    </source>
</evidence>
<dbReference type="EMBL" id="RCZO01000014">
    <property type="protein sequence ID" value="TPG04303.1"/>
    <property type="molecule type" value="Genomic_DNA"/>
</dbReference>
<dbReference type="InterPro" id="IPR036388">
    <property type="entry name" value="WH-like_DNA-bd_sf"/>
</dbReference>
<keyword evidence="4" id="KW-0238">DNA-binding</keyword>
<dbReference type="GO" id="GO:0003677">
    <property type="term" value="F:DNA binding"/>
    <property type="evidence" value="ECO:0007669"/>
    <property type="project" value="UniProtKB-KW"/>
</dbReference>
<keyword evidence="3" id="KW-0805">Transcription regulation</keyword>
<sequence>MFLILDGDGPQYSQLTRAMRAAILSGRMGAGSRLPPTRQLAQELGLSRTTVMAAYEQLRAEGFIEARTGSGSYVAALQTNHPPPPTVRSIVAPSRYASRARLIQDRTIARTHRDVRYDLQYGNPLINPYLSEIWGRELARAAAYTAPNGVSSEGLLALRVQICEYLARRRGVQTVPENVLIVSGTQQALSLATRVLLNEGDSVVLEEPHYFGVYQAMVAHGARVLGVPVDEQGLLCAALPKPSPPLICVTPSHQFPTGAAMSLPRRLELLRHAHAQRCWILEDDYDGEFSYRAQPLAALRSLDRDDRVIYVGTFSKVMFGSLRLAYMVLPVALREDFINAKFLSDFGCSGIEQAALAHFMESGGFERHLRLARKELKARREELIRGLQHYAGARVEIVDSSAGMHVVAWLPGYDHAAVQELVDLAHARGLGLYPMAPHYLNAPARPGLLLGYCGLSAQELREAMQLLGNCLDELDRRLGDQPVELRQRRCMP</sequence>
<dbReference type="InterPro" id="IPR000524">
    <property type="entry name" value="Tscrpt_reg_HTH_GntR"/>
</dbReference>
<evidence type="ECO:0000256" key="1">
    <source>
        <dbReference type="ARBA" id="ARBA00005384"/>
    </source>
</evidence>
<evidence type="ECO:0000256" key="4">
    <source>
        <dbReference type="ARBA" id="ARBA00023125"/>
    </source>
</evidence>
<dbReference type="AlphaFoldDB" id="A0A502BUU7"/>
<dbReference type="CDD" id="cd07377">
    <property type="entry name" value="WHTH_GntR"/>
    <property type="match status" value="1"/>
</dbReference>
<dbReference type="Proteomes" id="UP000319486">
    <property type="component" value="Unassembled WGS sequence"/>
</dbReference>
<evidence type="ECO:0000256" key="5">
    <source>
        <dbReference type="ARBA" id="ARBA00023163"/>
    </source>
</evidence>
<dbReference type="CDD" id="cd00609">
    <property type="entry name" value="AAT_like"/>
    <property type="match status" value="1"/>
</dbReference>
<dbReference type="PRINTS" id="PR00035">
    <property type="entry name" value="HTHGNTR"/>
</dbReference>
<dbReference type="GO" id="GO:0030170">
    <property type="term" value="F:pyridoxal phosphate binding"/>
    <property type="evidence" value="ECO:0007669"/>
    <property type="project" value="InterPro"/>
</dbReference>
<dbReference type="GO" id="GO:0003700">
    <property type="term" value="F:DNA-binding transcription factor activity"/>
    <property type="evidence" value="ECO:0007669"/>
    <property type="project" value="InterPro"/>
</dbReference>
<keyword evidence="5" id="KW-0804">Transcription</keyword>
<dbReference type="Pfam" id="PF00155">
    <property type="entry name" value="Aminotran_1_2"/>
    <property type="match status" value="1"/>
</dbReference>
<organism evidence="7 8">
    <name type="scientific">Rhodanobacter glycinis</name>
    <dbReference type="NCBI Taxonomy" id="582702"/>
    <lineage>
        <taxon>Bacteria</taxon>
        <taxon>Pseudomonadati</taxon>
        <taxon>Pseudomonadota</taxon>
        <taxon>Gammaproteobacteria</taxon>
        <taxon>Lysobacterales</taxon>
        <taxon>Rhodanobacteraceae</taxon>
        <taxon>Rhodanobacter</taxon>
    </lineage>
</organism>
<comment type="similarity">
    <text evidence="1">In the C-terminal section; belongs to the class-I pyridoxal-phosphate-dependent aminotransferase family.</text>
</comment>
<feature type="domain" description="HTH gntR-type" evidence="6">
    <location>
        <begin position="9"/>
        <end position="77"/>
    </location>
</feature>
<dbReference type="Gene3D" id="3.40.640.10">
    <property type="entry name" value="Type I PLP-dependent aspartate aminotransferase-like (Major domain)"/>
    <property type="match status" value="1"/>
</dbReference>
<protein>
    <submittedName>
        <fullName evidence="7">PLP-dependent aminotransferase family protein</fullName>
    </submittedName>
</protein>
<reference evidence="7 8" key="1">
    <citation type="journal article" date="2019" name="Environ. Microbiol.">
        <title>Species interactions and distinct microbial communities in high Arctic permafrost affected cryosols are associated with the CH4 and CO2 gas fluxes.</title>
        <authorList>
            <person name="Altshuler I."/>
            <person name="Hamel J."/>
            <person name="Turney S."/>
            <person name="Magnuson E."/>
            <person name="Levesque R."/>
            <person name="Greer C."/>
            <person name="Whyte L.G."/>
        </authorList>
    </citation>
    <scope>NUCLEOTIDE SEQUENCE [LARGE SCALE GENOMIC DNA]</scope>
    <source>
        <strain evidence="7 8">S13Y</strain>
    </source>
</reference>
<keyword evidence="7" id="KW-0032">Aminotransferase</keyword>
<dbReference type="InterPro" id="IPR004839">
    <property type="entry name" value="Aminotransferase_I/II_large"/>
</dbReference>
<evidence type="ECO:0000256" key="3">
    <source>
        <dbReference type="ARBA" id="ARBA00023015"/>
    </source>
</evidence>
<evidence type="ECO:0000256" key="2">
    <source>
        <dbReference type="ARBA" id="ARBA00022898"/>
    </source>
</evidence>
<dbReference type="PANTHER" id="PTHR46577">
    <property type="entry name" value="HTH-TYPE TRANSCRIPTIONAL REGULATORY PROTEIN GABR"/>
    <property type="match status" value="1"/>
</dbReference>
<dbReference type="SUPFAM" id="SSF46785">
    <property type="entry name" value="Winged helix' DNA-binding domain"/>
    <property type="match status" value="1"/>
</dbReference>
<dbReference type="RefSeq" id="WP_140655989.1">
    <property type="nucleotide sequence ID" value="NZ_RCZB01000008.1"/>
</dbReference>
<dbReference type="SMART" id="SM00345">
    <property type="entry name" value="HTH_GNTR"/>
    <property type="match status" value="1"/>
</dbReference>